<protein>
    <submittedName>
        <fullName evidence="3">AMP-binding protein</fullName>
    </submittedName>
</protein>
<dbReference type="InterPro" id="IPR042099">
    <property type="entry name" value="ANL_N_sf"/>
</dbReference>
<dbReference type="GO" id="GO:0016878">
    <property type="term" value="F:acid-thiol ligase activity"/>
    <property type="evidence" value="ECO:0007669"/>
    <property type="project" value="UniProtKB-ARBA"/>
</dbReference>
<dbReference type="NCBIfam" id="NF005863">
    <property type="entry name" value="PRK07798.1"/>
    <property type="match status" value="1"/>
</dbReference>
<dbReference type="InterPro" id="IPR050237">
    <property type="entry name" value="ATP-dep_AMP-bd_enzyme"/>
</dbReference>
<organism evidence="3 4">
    <name type="scientific">Gordonia polyisoprenivorans</name>
    <dbReference type="NCBI Taxonomy" id="84595"/>
    <lineage>
        <taxon>Bacteria</taxon>
        <taxon>Bacillati</taxon>
        <taxon>Actinomycetota</taxon>
        <taxon>Actinomycetes</taxon>
        <taxon>Mycobacteriales</taxon>
        <taxon>Gordoniaceae</taxon>
        <taxon>Gordonia</taxon>
    </lineage>
</organism>
<dbReference type="InterPro" id="IPR000873">
    <property type="entry name" value="AMP-dep_synth/lig_dom"/>
</dbReference>
<feature type="domain" description="AMP-binding enzyme C-terminal" evidence="2">
    <location>
        <begin position="468"/>
        <end position="544"/>
    </location>
</feature>
<evidence type="ECO:0000259" key="2">
    <source>
        <dbReference type="Pfam" id="PF13193"/>
    </source>
</evidence>
<dbReference type="InterPro" id="IPR025110">
    <property type="entry name" value="AMP-bd_C"/>
</dbReference>
<dbReference type="InterPro" id="IPR020845">
    <property type="entry name" value="AMP-binding_CS"/>
</dbReference>
<evidence type="ECO:0000313" key="4">
    <source>
        <dbReference type="Proteomes" id="UP000563898"/>
    </source>
</evidence>
<proteinExistence type="predicted"/>
<gene>
    <name evidence="3" type="ORF">HGA05_08120</name>
</gene>
<dbReference type="Gene3D" id="3.40.50.12780">
    <property type="entry name" value="N-terminal domain of ligase-like"/>
    <property type="match status" value="1"/>
</dbReference>
<dbReference type="Gene3D" id="3.30.300.30">
    <property type="match status" value="1"/>
</dbReference>
<dbReference type="SUPFAM" id="SSF56801">
    <property type="entry name" value="Acetyl-CoA synthetase-like"/>
    <property type="match status" value="1"/>
</dbReference>
<dbReference type="PANTHER" id="PTHR43767:SF1">
    <property type="entry name" value="NONRIBOSOMAL PEPTIDE SYNTHASE PES1 (EUROFUNG)-RELATED"/>
    <property type="match status" value="1"/>
</dbReference>
<dbReference type="EMBL" id="JAAXPC010000004">
    <property type="protein sequence ID" value="NKY01533.1"/>
    <property type="molecule type" value="Genomic_DNA"/>
</dbReference>
<dbReference type="Pfam" id="PF13193">
    <property type="entry name" value="AMP-binding_C"/>
    <property type="match status" value="1"/>
</dbReference>
<dbReference type="PANTHER" id="PTHR43767">
    <property type="entry name" value="LONG-CHAIN-FATTY-ACID--COA LIGASE"/>
    <property type="match status" value="1"/>
</dbReference>
<accession>A0A846WL38</accession>
<name>A0A846WL38_9ACTN</name>
<comment type="caution">
    <text evidence="3">The sequence shown here is derived from an EMBL/GenBank/DDBJ whole genome shotgun (WGS) entry which is preliminary data.</text>
</comment>
<evidence type="ECO:0000259" key="1">
    <source>
        <dbReference type="Pfam" id="PF00501"/>
    </source>
</evidence>
<reference evidence="3 4" key="1">
    <citation type="submission" date="2020-04" db="EMBL/GenBank/DDBJ databases">
        <title>MicrobeNet Type strains.</title>
        <authorList>
            <person name="Nicholson A.C."/>
        </authorList>
    </citation>
    <scope>NUCLEOTIDE SEQUENCE [LARGE SCALE GENOMIC DNA]</scope>
    <source>
        <strain evidence="3 4">ATCC BAA-14</strain>
    </source>
</reference>
<sequence length="564" mass="61494">MTPDAQIPVSQTPVSQTPFKFNLADVFETVADSVPERIALSYEGRQISYAELDRLANRVAHLLRDNGIGTADHVSLFLKNSVEHVTSLLGLLKIRAVPVNVNYRYTNSELRYIFDNSDSRGIIVELPEHQRSVAALLPELPLVRTVFVVGDIIDELTTAAASLPEGRTVSIVPFDDEAAASEERDFEARTGDELYLLYTGGTTGYPKGVMWRHDDFFRKPISGGNPYGDARKDLAEVGSAVKEFGSIAFNIAAPLMHGAASYSLFTFLTLGGRLVLMRDFDPAAIVAGIEDEKIQIILIVGDAMGMPLVEEMERRKDDVDLSSLFSVTSGGAIWSHHNRDRFAAIKPELILRDNFGASESGNDGEIMMDDNGNLRVPPTDKMMVVDERLDRIEPGSGDVGYIARIGNVPLGYYKDEDKSARTFPTLPDGRRISILGDMGTVEADGSIVFLGRGSQCINTGGEKVYAEEVEAVLHAHPAIGDALVVPVPDERYGQRVAAVARVADGEAEPTLAEIQEYCRASLAGYKVPRTIVFVDEVKRTPAGKADYRWAKNTAAASEQQAVTA</sequence>
<feature type="domain" description="AMP-dependent synthetase/ligase" evidence="1">
    <location>
        <begin position="27"/>
        <end position="402"/>
    </location>
</feature>
<dbReference type="RefSeq" id="WP_006369777.1">
    <property type="nucleotide sequence ID" value="NZ_JAAXPC010000004.1"/>
</dbReference>
<dbReference type="Proteomes" id="UP000563898">
    <property type="component" value="Unassembled WGS sequence"/>
</dbReference>
<evidence type="ECO:0000313" key="3">
    <source>
        <dbReference type="EMBL" id="NKY01533.1"/>
    </source>
</evidence>
<dbReference type="PROSITE" id="PS00455">
    <property type="entry name" value="AMP_BINDING"/>
    <property type="match status" value="1"/>
</dbReference>
<dbReference type="AlphaFoldDB" id="A0A846WL38"/>
<dbReference type="Pfam" id="PF00501">
    <property type="entry name" value="AMP-binding"/>
    <property type="match status" value="1"/>
</dbReference>
<dbReference type="InterPro" id="IPR045851">
    <property type="entry name" value="AMP-bd_C_sf"/>
</dbReference>